<dbReference type="SUPFAM" id="SSF52540">
    <property type="entry name" value="P-loop containing nucleoside triphosphate hydrolases"/>
    <property type="match status" value="1"/>
</dbReference>
<dbReference type="PROSITE" id="PS00211">
    <property type="entry name" value="ABC_TRANSPORTER_1"/>
    <property type="match status" value="1"/>
</dbReference>
<dbReference type="PROSITE" id="PS50893">
    <property type="entry name" value="ABC_TRANSPORTER_2"/>
    <property type="match status" value="1"/>
</dbReference>
<dbReference type="InterPro" id="IPR003593">
    <property type="entry name" value="AAA+_ATPase"/>
</dbReference>
<keyword evidence="2" id="KW-0547">Nucleotide-binding</keyword>
<dbReference type="AlphaFoldDB" id="A0AA46DXP3"/>
<dbReference type="InterPro" id="IPR027417">
    <property type="entry name" value="P-loop_NTPase"/>
</dbReference>
<evidence type="ECO:0000259" key="4">
    <source>
        <dbReference type="PROSITE" id="PS50893"/>
    </source>
</evidence>
<dbReference type="Pfam" id="PF00005">
    <property type="entry name" value="ABC_tran"/>
    <property type="match status" value="1"/>
</dbReference>
<dbReference type="Pfam" id="PF08402">
    <property type="entry name" value="TOBE_2"/>
    <property type="match status" value="1"/>
</dbReference>
<dbReference type="Gene3D" id="2.40.50.100">
    <property type="match status" value="1"/>
</dbReference>
<feature type="domain" description="ABC transporter" evidence="4">
    <location>
        <begin position="7"/>
        <end position="242"/>
    </location>
</feature>
<proteinExistence type="predicted"/>
<dbReference type="GO" id="GO:0043190">
    <property type="term" value="C:ATP-binding cassette (ABC) transporter complex"/>
    <property type="evidence" value="ECO:0007669"/>
    <property type="project" value="InterPro"/>
</dbReference>
<dbReference type="SMART" id="SM00382">
    <property type="entry name" value="AAA"/>
    <property type="match status" value="1"/>
</dbReference>
<keyword evidence="1" id="KW-0813">Transport</keyword>
<dbReference type="GO" id="GO:0140359">
    <property type="term" value="F:ABC-type transporter activity"/>
    <property type="evidence" value="ECO:0007669"/>
    <property type="project" value="UniProtKB-ARBA"/>
</dbReference>
<dbReference type="InterPro" id="IPR013611">
    <property type="entry name" value="Transp-assoc_OB_typ2"/>
</dbReference>
<evidence type="ECO:0000313" key="6">
    <source>
        <dbReference type="Proteomes" id="UP000294678"/>
    </source>
</evidence>
<evidence type="ECO:0000313" key="5">
    <source>
        <dbReference type="EMBL" id="TDT68014.1"/>
    </source>
</evidence>
<dbReference type="Proteomes" id="UP000294678">
    <property type="component" value="Unassembled WGS sequence"/>
</dbReference>
<dbReference type="GO" id="GO:0016887">
    <property type="term" value="F:ATP hydrolysis activity"/>
    <property type="evidence" value="ECO:0007669"/>
    <property type="project" value="InterPro"/>
</dbReference>
<evidence type="ECO:0000256" key="2">
    <source>
        <dbReference type="ARBA" id="ARBA00022741"/>
    </source>
</evidence>
<organism evidence="5 6">
    <name type="scientific">Hypnocyclicus thermotrophus</name>
    <dbReference type="NCBI Taxonomy" id="1627895"/>
    <lineage>
        <taxon>Bacteria</taxon>
        <taxon>Fusobacteriati</taxon>
        <taxon>Fusobacteriota</taxon>
        <taxon>Fusobacteriia</taxon>
        <taxon>Fusobacteriales</taxon>
        <taxon>Fusobacteriaceae</taxon>
        <taxon>Hypnocyclicus</taxon>
    </lineage>
</organism>
<sequence length="355" mass="40379">MKNAKRLKIENLNKTFITNKNQKVVAVNNINLDIEPGEFVTILGPSGCGKTTTLRMIAGFEMPTEGKIYIGDEDVASKTPDKRDTAMVFQNYALFPHMNVFDNIAYGLKLQKLPENEIKERVSRILKLMKMEDFATRVPSQMSGGQQQRVSLARALVMESGILLFDEPLSNLDAKLRIHMRDEIRRIQKTVGITSVYVTHDQSEAMGLSDKIVIMNAGNIEQVGNPIEIYQKPKNEFVANFIGKANIVDGIVKERIEEYLEVDIHGVEYKIKSNKNYKSGDKVRIVIRPEAIDIFGEDFTGVVTKSIFMGQHHEYEVEFFGEKLEISYNNPINRKIHDVDDKLSFSFDTKALHIF</sequence>
<dbReference type="InterPro" id="IPR017871">
    <property type="entry name" value="ABC_transporter-like_CS"/>
</dbReference>
<dbReference type="SUPFAM" id="SSF50331">
    <property type="entry name" value="MOP-like"/>
    <property type="match status" value="1"/>
</dbReference>
<evidence type="ECO:0000256" key="3">
    <source>
        <dbReference type="ARBA" id="ARBA00022840"/>
    </source>
</evidence>
<dbReference type="PANTHER" id="PTHR42781">
    <property type="entry name" value="SPERMIDINE/PUTRESCINE IMPORT ATP-BINDING PROTEIN POTA"/>
    <property type="match status" value="1"/>
</dbReference>
<name>A0AA46DXP3_9FUSO</name>
<dbReference type="GO" id="GO:0005524">
    <property type="term" value="F:ATP binding"/>
    <property type="evidence" value="ECO:0007669"/>
    <property type="project" value="UniProtKB-KW"/>
</dbReference>
<dbReference type="FunFam" id="3.40.50.300:FF:000042">
    <property type="entry name" value="Maltose/maltodextrin ABC transporter, ATP-binding protein"/>
    <property type="match status" value="1"/>
</dbReference>
<dbReference type="InterPro" id="IPR003439">
    <property type="entry name" value="ABC_transporter-like_ATP-bd"/>
</dbReference>
<protein>
    <submittedName>
        <fullName evidence="5">Iron(III) transport system ATP-binding protein</fullName>
    </submittedName>
</protein>
<dbReference type="InterPro" id="IPR050093">
    <property type="entry name" value="ABC_SmlMolc_Importer"/>
</dbReference>
<accession>A0AA46DXP3</accession>
<gene>
    <name evidence="5" type="ORF">EV215_1734</name>
</gene>
<reference evidence="5 6" key="1">
    <citation type="submission" date="2019-03" db="EMBL/GenBank/DDBJ databases">
        <title>Genomic Encyclopedia of Type Strains, Phase IV (KMG-IV): sequencing the most valuable type-strain genomes for metagenomic binning, comparative biology and taxonomic classification.</title>
        <authorList>
            <person name="Goeker M."/>
        </authorList>
    </citation>
    <scope>NUCLEOTIDE SEQUENCE [LARGE SCALE GENOMIC DNA]</scope>
    <source>
        <strain evidence="5 6">DSM 100055</strain>
    </source>
</reference>
<dbReference type="PANTHER" id="PTHR42781:SF4">
    <property type="entry name" value="SPERMIDINE_PUTRESCINE IMPORT ATP-BINDING PROTEIN POTA"/>
    <property type="match status" value="1"/>
</dbReference>
<evidence type="ECO:0000256" key="1">
    <source>
        <dbReference type="ARBA" id="ARBA00022448"/>
    </source>
</evidence>
<comment type="caution">
    <text evidence="5">The sequence shown here is derived from an EMBL/GenBank/DDBJ whole genome shotgun (WGS) entry which is preliminary data.</text>
</comment>
<dbReference type="InterPro" id="IPR008995">
    <property type="entry name" value="Mo/tungstate-bd_C_term_dom"/>
</dbReference>
<dbReference type="Gene3D" id="3.40.50.300">
    <property type="entry name" value="P-loop containing nucleotide triphosphate hydrolases"/>
    <property type="match status" value="1"/>
</dbReference>
<dbReference type="EMBL" id="SOBG01000008">
    <property type="protein sequence ID" value="TDT68014.1"/>
    <property type="molecule type" value="Genomic_DNA"/>
</dbReference>
<keyword evidence="3 5" id="KW-0067">ATP-binding</keyword>
<keyword evidence="6" id="KW-1185">Reference proteome</keyword>
<dbReference type="RefSeq" id="WP_134113600.1">
    <property type="nucleotide sequence ID" value="NZ_SOBG01000008.1"/>
</dbReference>